<keyword evidence="1" id="KW-1133">Transmembrane helix</keyword>
<dbReference type="EMBL" id="CP006731">
    <property type="protein sequence ID" value="AHB71485.1"/>
    <property type="molecule type" value="Genomic_DNA"/>
</dbReference>
<keyword evidence="1" id="KW-0472">Membrane</keyword>
<reference evidence="2 3" key="1">
    <citation type="journal article" date="2014" name="Genome Announc.">
        <title>Complete Genome Sequence of Cronobacter sakazakii Strain CMCC 45402.</title>
        <authorList>
            <person name="Zhao Z."/>
            <person name="Wang L."/>
            <person name="Wang B."/>
            <person name="Liang H."/>
            <person name="Ye Q."/>
            <person name="Zeng M."/>
        </authorList>
    </citation>
    <scope>NUCLEOTIDE SEQUENCE [LARGE SCALE GENOMIC DNA]</scope>
    <source>
        <strain evidence="3">45402</strain>
    </source>
</reference>
<protein>
    <submittedName>
        <fullName evidence="2">Uncharacterized protein</fullName>
    </submittedName>
</protein>
<evidence type="ECO:0000256" key="1">
    <source>
        <dbReference type="SAM" id="Phobius"/>
    </source>
</evidence>
<feature type="transmembrane region" description="Helical" evidence="1">
    <location>
        <begin position="12"/>
        <end position="30"/>
    </location>
</feature>
<dbReference type="KEGG" id="csi:P262_04377"/>
<dbReference type="AlphaFoldDB" id="V5U3A2"/>
<dbReference type="PATRIC" id="fig|1401659.3.peg.3089"/>
<sequence>MEEGKKKLFRIITVAIYFLSEIFLTAGHYFPASVYHH</sequence>
<evidence type="ECO:0000313" key="2">
    <source>
        <dbReference type="EMBL" id="AHB71485.1"/>
    </source>
</evidence>
<organism evidence="2 3">
    <name type="scientific">Cronobacter malonaticus</name>
    <dbReference type="NCBI Taxonomy" id="413503"/>
    <lineage>
        <taxon>Bacteria</taxon>
        <taxon>Pseudomonadati</taxon>
        <taxon>Pseudomonadota</taxon>
        <taxon>Gammaproteobacteria</taxon>
        <taxon>Enterobacterales</taxon>
        <taxon>Enterobacteriaceae</taxon>
        <taxon>Cronobacter</taxon>
    </lineage>
</organism>
<gene>
    <name evidence="2" type="ORF">P262_04377</name>
</gene>
<dbReference type="Proteomes" id="UP000018545">
    <property type="component" value="Chromosome"/>
</dbReference>
<name>V5U3A2_9ENTR</name>
<proteinExistence type="predicted"/>
<accession>V5U3A2</accession>
<dbReference type="HOGENOM" id="CLU_3342737_0_0_6"/>
<evidence type="ECO:0000313" key="3">
    <source>
        <dbReference type="Proteomes" id="UP000018545"/>
    </source>
</evidence>
<keyword evidence="1" id="KW-0812">Transmembrane</keyword>